<reference evidence="1" key="1">
    <citation type="submission" date="2019-10" db="EMBL/GenBank/DDBJ databases">
        <authorList>
            <consortium name="DOE Joint Genome Institute"/>
            <person name="Kuo A."/>
            <person name="Miyauchi S."/>
            <person name="Kiss E."/>
            <person name="Drula E."/>
            <person name="Kohler A."/>
            <person name="Sanchez-Garcia M."/>
            <person name="Andreopoulos B."/>
            <person name="Barry K.W."/>
            <person name="Bonito G."/>
            <person name="Buee M."/>
            <person name="Carver A."/>
            <person name="Chen C."/>
            <person name="Cichocki N."/>
            <person name="Clum A."/>
            <person name="Culley D."/>
            <person name="Crous P.W."/>
            <person name="Fauchery L."/>
            <person name="Girlanda M."/>
            <person name="Hayes R."/>
            <person name="Keri Z."/>
            <person name="Labutti K."/>
            <person name="Lipzen A."/>
            <person name="Lombard V."/>
            <person name="Magnuson J."/>
            <person name="Maillard F."/>
            <person name="Morin E."/>
            <person name="Murat C."/>
            <person name="Nolan M."/>
            <person name="Ohm R."/>
            <person name="Pangilinan J."/>
            <person name="Pereira M."/>
            <person name="Perotto S."/>
            <person name="Peter M."/>
            <person name="Riley R."/>
            <person name="Sitrit Y."/>
            <person name="Stielow B."/>
            <person name="Szollosi G."/>
            <person name="Zifcakova L."/>
            <person name="Stursova M."/>
            <person name="Spatafora J.W."/>
            <person name="Tedersoo L."/>
            <person name="Vaario L.-M."/>
            <person name="Yamada A."/>
            <person name="Yan M."/>
            <person name="Wang P."/>
            <person name="Xu J."/>
            <person name="Bruns T."/>
            <person name="Baldrian P."/>
            <person name="Vilgalys R."/>
            <person name="Henrissat B."/>
            <person name="Grigoriev I.V."/>
            <person name="Hibbett D."/>
            <person name="Nagy L.G."/>
            <person name="Martin F.M."/>
        </authorList>
    </citation>
    <scope>NUCLEOTIDE SEQUENCE</scope>
    <source>
        <strain evidence="1">P2</strain>
    </source>
</reference>
<reference evidence="1" key="2">
    <citation type="journal article" date="2020" name="Nat. Commun.">
        <title>Large-scale genome sequencing of mycorrhizal fungi provides insights into the early evolution of symbiotic traits.</title>
        <authorList>
            <person name="Miyauchi S."/>
            <person name="Kiss E."/>
            <person name="Kuo A."/>
            <person name="Drula E."/>
            <person name="Kohler A."/>
            <person name="Sanchez-Garcia M."/>
            <person name="Morin E."/>
            <person name="Andreopoulos B."/>
            <person name="Barry K.W."/>
            <person name="Bonito G."/>
            <person name="Buee M."/>
            <person name="Carver A."/>
            <person name="Chen C."/>
            <person name="Cichocki N."/>
            <person name="Clum A."/>
            <person name="Culley D."/>
            <person name="Crous P.W."/>
            <person name="Fauchery L."/>
            <person name="Girlanda M."/>
            <person name="Hayes R.D."/>
            <person name="Keri Z."/>
            <person name="LaButti K."/>
            <person name="Lipzen A."/>
            <person name="Lombard V."/>
            <person name="Magnuson J."/>
            <person name="Maillard F."/>
            <person name="Murat C."/>
            <person name="Nolan M."/>
            <person name="Ohm R.A."/>
            <person name="Pangilinan J."/>
            <person name="Pereira M.F."/>
            <person name="Perotto S."/>
            <person name="Peter M."/>
            <person name="Pfister S."/>
            <person name="Riley R."/>
            <person name="Sitrit Y."/>
            <person name="Stielow J.B."/>
            <person name="Szollosi G."/>
            <person name="Zifcakova L."/>
            <person name="Stursova M."/>
            <person name="Spatafora J.W."/>
            <person name="Tedersoo L."/>
            <person name="Vaario L.M."/>
            <person name="Yamada A."/>
            <person name="Yan M."/>
            <person name="Wang P."/>
            <person name="Xu J."/>
            <person name="Bruns T."/>
            <person name="Baldrian P."/>
            <person name="Vilgalys R."/>
            <person name="Dunand C."/>
            <person name="Henrissat B."/>
            <person name="Grigoriev I.V."/>
            <person name="Hibbett D."/>
            <person name="Nagy L.G."/>
            <person name="Martin F.M."/>
        </authorList>
    </citation>
    <scope>NUCLEOTIDE SEQUENCE</scope>
    <source>
        <strain evidence="1">P2</strain>
    </source>
</reference>
<accession>A0ACB6YYX9</accession>
<organism evidence="1 2">
    <name type="scientific">Thelephora ganbajun</name>
    <name type="common">Ganba fungus</name>
    <dbReference type="NCBI Taxonomy" id="370292"/>
    <lineage>
        <taxon>Eukaryota</taxon>
        <taxon>Fungi</taxon>
        <taxon>Dikarya</taxon>
        <taxon>Basidiomycota</taxon>
        <taxon>Agaricomycotina</taxon>
        <taxon>Agaricomycetes</taxon>
        <taxon>Thelephorales</taxon>
        <taxon>Thelephoraceae</taxon>
        <taxon>Thelephora</taxon>
    </lineage>
</organism>
<comment type="caution">
    <text evidence="1">The sequence shown here is derived from an EMBL/GenBank/DDBJ whole genome shotgun (WGS) entry which is preliminary data.</text>
</comment>
<dbReference type="EMBL" id="MU118460">
    <property type="protein sequence ID" value="KAF9642464.1"/>
    <property type="molecule type" value="Genomic_DNA"/>
</dbReference>
<protein>
    <submittedName>
        <fullName evidence="1">Uncharacterized protein</fullName>
    </submittedName>
</protein>
<sequence length="140" mass="15204">DRFSFNANKKVNIKLEKDRVRLNCHCSRLNTLQDRHNVLVQFVASHSSTLELHCHGLLSLRGKMCMCHNQPESPVDGSGEAPSFSSPSTPCCEPSPSPPTVEVESVETPIVAPEENVIPIPVRPPSSGPCCTVVESSTTL</sequence>
<name>A0ACB6YYX9_THEGA</name>
<feature type="non-terminal residue" evidence="1">
    <location>
        <position position="1"/>
    </location>
</feature>
<evidence type="ECO:0000313" key="2">
    <source>
        <dbReference type="Proteomes" id="UP000886501"/>
    </source>
</evidence>
<evidence type="ECO:0000313" key="1">
    <source>
        <dbReference type="EMBL" id="KAF9642464.1"/>
    </source>
</evidence>
<gene>
    <name evidence="1" type="ORF">BDM02DRAFT_3193188</name>
</gene>
<dbReference type="Proteomes" id="UP000886501">
    <property type="component" value="Unassembled WGS sequence"/>
</dbReference>
<proteinExistence type="predicted"/>
<keyword evidence="2" id="KW-1185">Reference proteome</keyword>